<keyword evidence="2" id="KW-0238">DNA-binding</keyword>
<dbReference type="InterPro" id="IPR018060">
    <property type="entry name" value="HTH_AraC"/>
</dbReference>
<reference evidence="5 6" key="1">
    <citation type="submission" date="2022-02" db="EMBL/GenBank/DDBJ databases">
        <title>Paenibacillus sp. MBLB1776 Whole Genome Shotgun Sequencing.</title>
        <authorList>
            <person name="Hwang C.Y."/>
            <person name="Cho E.-S."/>
            <person name="Seo M.-J."/>
        </authorList>
    </citation>
    <scope>NUCLEOTIDE SEQUENCE [LARGE SCALE GENOMIC DNA]</scope>
    <source>
        <strain evidence="5 6">MBLB1776</strain>
    </source>
</reference>
<evidence type="ECO:0000256" key="2">
    <source>
        <dbReference type="ARBA" id="ARBA00023125"/>
    </source>
</evidence>
<dbReference type="GO" id="GO:0003700">
    <property type="term" value="F:DNA-binding transcription factor activity"/>
    <property type="evidence" value="ECO:0007669"/>
    <property type="project" value="InterPro"/>
</dbReference>
<dbReference type="PANTHER" id="PTHR43280:SF28">
    <property type="entry name" value="HTH-TYPE TRANSCRIPTIONAL ACTIVATOR RHAS"/>
    <property type="match status" value="1"/>
</dbReference>
<dbReference type="InterPro" id="IPR003313">
    <property type="entry name" value="AraC-bd"/>
</dbReference>
<keyword evidence="3" id="KW-0804">Transcription</keyword>
<dbReference type="Proteomes" id="UP001305702">
    <property type="component" value="Chromosome"/>
</dbReference>
<dbReference type="InterPro" id="IPR009057">
    <property type="entry name" value="Homeodomain-like_sf"/>
</dbReference>
<dbReference type="RefSeq" id="WP_315606437.1">
    <property type="nucleotide sequence ID" value="NZ_CP130318.1"/>
</dbReference>
<evidence type="ECO:0000256" key="1">
    <source>
        <dbReference type="ARBA" id="ARBA00023015"/>
    </source>
</evidence>
<dbReference type="Pfam" id="PF12833">
    <property type="entry name" value="HTH_18"/>
    <property type="match status" value="1"/>
</dbReference>
<protein>
    <submittedName>
        <fullName evidence="5">Helix-turn-helix domain-containing protein</fullName>
    </submittedName>
</protein>
<dbReference type="Pfam" id="PF02311">
    <property type="entry name" value="AraC_binding"/>
    <property type="match status" value="1"/>
</dbReference>
<dbReference type="Gene3D" id="1.10.10.60">
    <property type="entry name" value="Homeodomain-like"/>
    <property type="match status" value="2"/>
</dbReference>
<evidence type="ECO:0000313" key="5">
    <source>
        <dbReference type="EMBL" id="WNQ12659.1"/>
    </source>
</evidence>
<dbReference type="SMART" id="SM00342">
    <property type="entry name" value="HTH_ARAC"/>
    <property type="match status" value="1"/>
</dbReference>
<proteinExistence type="predicted"/>
<dbReference type="KEGG" id="paun:MJA45_06410"/>
<dbReference type="PROSITE" id="PS01124">
    <property type="entry name" value="HTH_ARAC_FAMILY_2"/>
    <property type="match status" value="1"/>
</dbReference>
<name>A0AA96RIX8_9BACL</name>
<sequence length="289" mass="33311">MDCLELAIPPLPQFLTVGHGYWPVGMKHACRMFRVYDLLVVAGGCLYMTEEGKEYELREGDMLLLEPGRQHWGHRPVDEITEIYWVHFLHSDPVRRLPAGDVPWSRLLPQDTDRDLTPTPQYLYLPKHGKVQLAVLRPLLERMVELHRAFSLGSAVSLHAHLAEFFVRLQGAARGGQGSRSQLISEKAVDYLRRHAGEPFQAKRMEEELHFQFDYLSRCLKKHTGLSPLQYLNRLRIGRANELLENTDLTIQEIGDRVGVGNGNYFIRLYRRLTGMTPGEFRQSRQGRV</sequence>
<gene>
    <name evidence="5" type="ORF">MJA45_06410</name>
</gene>
<feature type="domain" description="HTH araC/xylS-type" evidence="4">
    <location>
        <begin position="186"/>
        <end position="284"/>
    </location>
</feature>
<evidence type="ECO:0000259" key="4">
    <source>
        <dbReference type="PROSITE" id="PS01124"/>
    </source>
</evidence>
<dbReference type="SUPFAM" id="SSF51215">
    <property type="entry name" value="Regulatory protein AraC"/>
    <property type="match status" value="1"/>
</dbReference>
<dbReference type="SUPFAM" id="SSF46689">
    <property type="entry name" value="Homeodomain-like"/>
    <property type="match status" value="2"/>
</dbReference>
<dbReference type="GO" id="GO:0043565">
    <property type="term" value="F:sequence-specific DNA binding"/>
    <property type="evidence" value="ECO:0007669"/>
    <property type="project" value="InterPro"/>
</dbReference>
<dbReference type="Gene3D" id="2.60.120.10">
    <property type="entry name" value="Jelly Rolls"/>
    <property type="match status" value="1"/>
</dbReference>
<accession>A0AA96RIX8</accession>
<dbReference type="PANTHER" id="PTHR43280">
    <property type="entry name" value="ARAC-FAMILY TRANSCRIPTIONAL REGULATOR"/>
    <property type="match status" value="1"/>
</dbReference>
<keyword evidence="6" id="KW-1185">Reference proteome</keyword>
<organism evidence="5 6">
    <name type="scientific">Paenibacillus aurantius</name>
    <dbReference type="NCBI Taxonomy" id="2918900"/>
    <lineage>
        <taxon>Bacteria</taxon>
        <taxon>Bacillati</taxon>
        <taxon>Bacillota</taxon>
        <taxon>Bacilli</taxon>
        <taxon>Bacillales</taxon>
        <taxon>Paenibacillaceae</taxon>
        <taxon>Paenibacillus</taxon>
    </lineage>
</organism>
<dbReference type="InterPro" id="IPR014710">
    <property type="entry name" value="RmlC-like_jellyroll"/>
</dbReference>
<dbReference type="EMBL" id="CP130318">
    <property type="protein sequence ID" value="WNQ12659.1"/>
    <property type="molecule type" value="Genomic_DNA"/>
</dbReference>
<dbReference type="InterPro" id="IPR037923">
    <property type="entry name" value="HTH-like"/>
</dbReference>
<keyword evidence="1" id="KW-0805">Transcription regulation</keyword>
<dbReference type="AlphaFoldDB" id="A0AA96RIX8"/>
<evidence type="ECO:0000313" key="6">
    <source>
        <dbReference type="Proteomes" id="UP001305702"/>
    </source>
</evidence>
<evidence type="ECO:0000256" key="3">
    <source>
        <dbReference type="ARBA" id="ARBA00023163"/>
    </source>
</evidence>